<keyword evidence="3" id="KW-0808">Transferase</keyword>
<keyword evidence="4" id="KW-1185">Reference proteome</keyword>
<keyword evidence="3" id="KW-0418">Kinase</keyword>
<dbReference type="VEuPathDB" id="FungiDB:FUN_022213"/>
<dbReference type="Gene3D" id="1.25.40.10">
    <property type="entry name" value="Tetratricopeptide repeat domain"/>
    <property type="match status" value="1"/>
</dbReference>
<name>A0A2I1G4T9_9GLOM</name>
<protein>
    <submittedName>
        <fullName evidence="3">Kinase-like protein</fullName>
    </submittedName>
</protein>
<organism evidence="3 4">
    <name type="scientific">Rhizophagus irregularis</name>
    <dbReference type="NCBI Taxonomy" id="588596"/>
    <lineage>
        <taxon>Eukaryota</taxon>
        <taxon>Fungi</taxon>
        <taxon>Fungi incertae sedis</taxon>
        <taxon>Mucoromycota</taxon>
        <taxon>Glomeromycotina</taxon>
        <taxon>Glomeromycetes</taxon>
        <taxon>Glomerales</taxon>
        <taxon>Glomeraceae</taxon>
        <taxon>Rhizophagus</taxon>
    </lineage>
</organism>
<dbReference type="SMART" id="SM00671">
    <property type="entry name" value="SEL1"/>
    <property type="match status" value="4"/>
</dbReference>
<dbReference type="SUPFAM" id="SSF56112">
    <property type="entry name" value="Protein kinase-like (PK-like)"/>
    <property type="match status" value="1"/>
</dbReference>
<gene>
    <name evidence="3" type="ORF">RhiirA4_539773</name>
</gene>
<dbReference type="PROSITE" id="PS50011">
    <property type="entry name" value="PROTEIN_KINASE_DOM"/>
    <property type="match status" value="1"/>
</dbReference>
<dbReference type="SUPFAM" id="SSF81901">
    <property type="entry name" value="HCP-like"/>
    <property type="match status" value="1"/>
</dbReference>
<dbReference type="VEuPathDB" id="FungiDB:RhiirA1_418328"/>
<dbReference type="InterPro" id="IPR006597">
    <property type="entry name" value="Sel1-like"/>
</dbReference>
<evidence type="ECO:0000256" key="1">
    <source>
        <dbReference type="SAM" id="MobiDB-lite"/>
    </source>
</evidence>
<evidence type="ECO:0000259" key="2">
    <source>
        <dbReference type="PROSITE" id="PS50011"/>
    </source>
</evidence>
<dbReference type="Proteomes" id="UP000234323">
    <property type="component" value="Unassembled WGS sequence"/>
</dbReference>
<dbReference type="Gene3D" id="1.10.510.10">
    <property type="entry name" value="Transferase(Phosphotransferase) domain 1"/>
    <property type="match status" value="1"/>
</dbReference>
<evidence type="ECO:0000313" key="4">
    <source>
        <dbReference type="Proteomes" id="UP000234323"/>
    </source>
</evidence>
<feature type="domain" description="Protein kinase" evidence="2">
    <location>
        <begin position="25"/>
        <end position="282"/>
    </location>
</feature>
<dbReference type="PANTHER" id="PTHR44329">
    <property type="entry name" value="SERINE/THREONINE-PROTEIN KINASE TNNI3K-RELATED"/>
    <property type="match status" value="1"/>
</dbReference>
<dbReference type="InterPro" id="IPR051681">
    <property type="entry name" value="Ser/Thr_Kinases-Pseudokinases"/>
</dbReference>
<dbReference type="Pfam" id="PF07714">
    <property type="entry name" value="PK_Tyr_Ser-Thr"/>
    <property type="match status" value="1"/>
</dbReference>
<sequence length="553" mass="64088">MQSFNEWTDKKIKDDNLYFFKYNKFTNVEIVEKGTFATISKADWKNGISVALKILGNNPSVNENDMNKFIKEFKNLRRASFHSNINRLYGITKEPSTNTYMMVLQYVNQGNLRDYLKKNFDSLQWSDKIKMALDITRGLKCLHSRKIIHRNLHAKNILVHSNKLMIADLALFKQLAGVESNSGIHEMLGYVEPQCHKVVDYVRDKKSDIYSLGVLLWEISSGYPPYSKIPIHNLVYNINTGFREQPITDTPSAYVELYEKCWDDNPSLRPTIDEVFDTLQKISQQINVNIENGSKITEDLDKLDINNESNSDSINQNDSKSQISKTKNDNTDKNKNELSNILSEIIQAYLERNKIGKTKSFNFDTILEKYKSKSREIFKYLIKNTSTKHYEVMVGKFHKEGFGTIKNEGVAFKWFMKASKNDDINGHYEVGYCYFYACGTEDNDEKACTFYEQGANKGLNIALDSLAFCYKHAIGVPKDRLKTFELYKKSAENGYVMSQYELARCYQNGIGTQINQKKALKWYELYQKNSGTVYASHRIKYITKELNLSKKNW</sequence>
<dbReference type="InterPro" id="IPR011009">
    <property type="entry name" value="Kinase-like_dom_sf"/>
</dbReference>
<feature type="compositionally biased region" description="Low complexity" evidence="1">
    <location>
        <begin position="307"/>
        <end position="322"/>
    </location>
</feature>
<feature type="region of interest" description="Disordered" evidence="1">
    <location>
        <begin position="307"/>
        <end position="335"/>
    </location>
</feature>
<dbReference type="AlphaFoldDB" id="A0A2I1G4T9"/>
<comment type="caution">
    <text evidence="3">The sequence shown here is derived from an EMBL/GenBank/DDBJ whole genome shotgun (WGS) entry which is preliminary data.</text>
</comment>
<reference evidence="3 4" key="1">
    <citation type="submission" date="2015-10" db="EMBL/GenBank/DDBJ databases">
        <title>Genome analyses suggest a sexual origin of heterokaryosis in a supposedly ancient asexual fungus.</title>
        <authorList>
            <person name="Ropars J."/>
            <person name="Sedzielewska K."/>
            <person name="Noel J."/>
            <person name="Charron P."/>
            <person name="Farinelli L."/>
            <person name="Marton T."/>
            <person name="Kruger M."/>
            <person name="Pelin A."/>
            <person name="Brachmann A."/>
            <person name="Corradi N."/>
        </authorList>
    </citation>
    <scope>NUCLEOTIDE SEQUENCE [LARGE SCALE GENOMIC DNA]</scope>
    <source>
        <strain evidence="3 4">A4</strain>
    </source>
</reference>
<dbReference type="VEuPathDB" id="FungiDB:RhiirA1_507530"/>
<evidence type="ECO:0000313" key="3">
    <source>
        <dbReference type="EMBL" id="PKY41658.1"/>
    </source>
</evidence>
<accession>A0A2I1G4T9</accession>
<proteinExistence type="predicted"/>
<dbReference type="InterPro" id="IPR000719">
    <property type="entry name" value="Prot_kinase_dom"/>
</dbReference>
<dbReference type="PRINTS" id="PR00109">
    <property type="entry name" value="TYRKINASE"/>
</dbReference>
<dbReference type="GO" id="GO:0005524">
    <property type="term" value="F:ATP binding"/>
    <property type="evidence" value="ECO:0007669"/>
    <property type="project" value="InterPro"/>
</dbReference>
<feature type="compositionally biased region" description="Basic and acidic residues" evidence="1">
    <location>
        <begin position="326"/>
        <end position="335"/>
    </location>
</feature>
<dbReference type="InterPro" id="IPR011990">
    <property type="entry name" value="TPR-like_helical_dom_sf"/>
</dbReference>
<dbReference type="GO" id="GO:0004674">
    <property type="term" value="F:protein serine/threonine kinase activity"/>
    <property type="evidence" value="ECO:0007669"/>
    <property type="project" value="TreeGrafter"/>
</dbReference>
<dbReference type="EMBL" id="LLXI01000159">
    <property type="protein sequence ID" value="PKY41658.1"/>
    <property type="molecule type" value="Genomic_DNA"/>
</dbReference>
<dbReference type="VEuPathDB" id="FungiDB:RhiirFUN_025822"/>
<dbReference type="InterPro" id="IPR001245">
    <property type="entry name" value="Ser-Thr/Tyr_kinase_cat_dom"/>
</dbReference>
<dbReference type="Pfam" id="PF08238">
    <property type="entry name" value="Sel1"/>
    <property type="match status" value="4"/>
</dbReference>